<dbReference type="InterPro" id="IPR014726">
    <property type="entry name" value="Ribosomal_uL2_dom3"/>
</dbReference>
<name>A0A2C6L8B7_9APIC</name>
<reference evidence="7 8" key="1">
    <citation type="journal article" date="2017" name="Int. J. Parasitol.">
        <title>The genome of the protozoan parasite Cystoisospora suis and a reverse vaccinology approach to identify vaccine candidates.</title>
        <authorList>
            <person name="Palmieri N."/>
            <person name="Shrestha A."/>
            <person name="Ruttkowski B."/>
            <person name="Beck T."/>
            <person name="Vogl C."/>
            <person name="Tomley F."/>
            <person name="Blake D.P."/>
            <person name="Joachim A."/>
        </authorList>
    </citation>
    <scope>NUCLEOTIDE SEQUENCE [LARGE SCALE GENOMIC DNA]</scope>
    <source>
        <strain evidence="7 8">Wien I</strain>
    </source>
</reference>
<dbReference type="GO" id="GO:0005762">
    <property type="term" value="C:mitochondrial large ribosomal subunit"/>
    <property type="evidence" value="ECO:0007669"/>
    <property type="project" value="TreeGrafter"/>
</dbReference>
<evidence type="ECO:0000256" key="3">
    <source>
        <dbReference type="ARBA" id="ARBA00023274"/>
    </source>
</evidence>
<evidence type="ECO:0000313" key="7">
    <source>
        <dbReference type="EMBL" id="PHJ23595.1"/>
    </source>
</evidence>
<feature type="domain" description="Large ribosomal subunit protein uL2 C-terminal" evidence="5">
    <location>
        <begin position="391"/>
        <end position="519"/>
    </location>
</feature>
<gene>
    <name evidence="7" type="ORF">CSUI_002550</name>
</gene>
<comment type="caution">
    <text evidence="7">The sequence shown here is derived from an EMBL/GenBank/DDBJ whole genome shotgun (WGS) entry which is preliminary data.</text>
</comment>
<feature type="domain" description="Large ribosomal subunit protein uL2 RNA-binding" evidence="6">
    <location>
        <begin position="309"/>
        <end position="385"/>
    </location>
</feature>
<dbReference type="NCBIfam" id="TIGR01171">
    <property type="entry name" value="rplB_bact"/>
    <property type="match status" value="1"/>
</dbReference>
<dbReference type="Gene3D" id="4.10.950.10">
    <property type="entry name" value="Ribosomal protein L2, domain 3"/>
    <property type="match status" value="1"/>
</dbReference>
<dbReference type="GeneID" id="94425961"/>
<dbReference type="SUPFAM" id="SSF50249">
    <property type="entry name" value="Nucleic acid-binding proteins"/>
    <property type="match status" value="1"/>
</dbReference>
<evidence type="ECO:0000256" key="4">
    <source>
        <dbReference type="SAM" id="MobiDB-lite"/>
    </source>
</evidence>
<dbReference type="Pfam" id="PF03947">
    <property type="entry name" value="Ribosomal_L2_C"/>
    <property type="match status" value="1"/>
</dbReference>
<dbReference type="Proteomes" id="UP000221165">
    <property type="component" value="Unassembled WGS sequence"/>
</dbReference>
<dbReference type="GO" id="GO:0003723">
    <property type="term" value="F:RNA binding"/>
    <property type="evidence" value="ECO:0007669"/>
    <property type="project" value="InterPro"/>
</dbReference>
<evidence type="ECO:0000259" key="6">
    <source>
        <dbReference type="SMART" id="SM01383"/>
    </source>
</evidence>
<feature type="region of interest" description="Disordered" evidence="4">
    <location>
        <begin position="92"/>
        <end position="115"/>
    </location>
</feature>
<dbReference type="AlphaFoldDB" id="A0A2C6L8B7"/>
<dbReference type="SMART" id="SM01382">
    <property type="entry name" value="Ribosomal_L2_C"/>
    <property type="match status" value="1"/>
</dbReference>
<dbReference type="RefSeq" id="XP_067925270.1">
    <property type="nucleotide sequence ID" value="XM_068062750.1"/>
</dbReference>
<dbReference type="Pfam" id="PF00181">
    <property type="entry name" value="Ribosomal_L2_N"/>
    <property type="match status" value="1"/>
</dbReference>
<evidence type="ECO:0000256" key="1">
    <source>
        <dbReference type="ARBA" id="ARBA00005636"/>
    </source>
</evidence>
<dbReference type="FunFam" id="2.30.30.30:FF:000001">
    <property type="entry name" value="50S ribosomal protein L2"/>
    <property type="match status" value="1"/>
</dbReference>
<accession>A0A2C6L8B7</accession>
<dbReference type="InterPro" id="IPR005880">
    <property type="entry name" value="Ribosomal_uL2_bac/org-type"/>
</dbReference>
<comment type="similarity">
    <text evidence="1">Belongs to the universal ribosomal protein uL2 family.</text>
</comment>
<dbReference type="InterPro" id="IPR022666">
    <property type="entry name" value="Ribosomal_uL2_RNA-bd_dom"/>
</dbReference>
<proteinExistence type="inferred from homology"/>
<sequence length="553" mass="59766">MELLAHLRMARSVLGEAHVCRRTVYYGTCAPPPSFRNHLPSSQEASSSSFCPVTPSSRSAFRANSCLSPASSSPRLDAANNCRFCSSSLSAASLSLPPSCHPRSSSRRSTGGPRSLVVVGVRNGGTPYGPACLSVPCECVTKHAVWPSPSVSPARFPGPHLLPSLHSSTTAGVTITRLRPALHAPCCYFSSSYLPKASIRRNRIPFQLFATPRVSRLSEVSKFNREAAQATARISHMSSPFTLQKQQRLLSLLSTQPINFTPGSASTRSGIPGVCGLAKFHPSSPPDKSSTFRGRVLPQLSTHRVQHLGRNATGQITVRYRGAGHFRRIRFVDFKRGRKDIFATVLRLEYDPCRSAHLALLQYDDGVLSYILASEATRPGDRVVASEHAAIAPGNALPLRSIPVSTIVYNVELRPGAGGQMIRAAGCYATVIAKDSACATLRLQSTEVRRVPLSCWAVIGQVSNAGQAGRIRGKAGVSYWMGERPRTRGKAMNAVDHPHGGGTGKKGLKRPPVTKWGILCRGYKTRSKKKPLGLIVRRKRPNKLIKKFGELGA</sequence>
<dbReference type="GO" id="GO:0016740">
    <property type="term" value="F:transferase activity"/>
    <property type="evidence" value="ECO:0007669"/>
    <property type="project" value="InterPro"/>
</dbReference>
<dbReference type="SUPFAM" id="SSF50104">
    <property type="entry name" value="Translation proteins SH3-like domain"/>
    <property type="match status" value="1"/>
</dbReference>
<dbReference type="PANTHER" id="PTHR13691:SF5">
    <property type="entry name" value="LARGE RIBOSOMAL SUBUNIT PROTEIN UL2M"/>
    <property type="match status" value="1"/>
</dbReference>
<dbReference type="VEuPathDB" id="ToxoDB:CSUI_002550"/>
<keyword evidence="8" id="KW-1185">Reference proteome</keyword>
<dbReference type="Gene3D" id="2.30.30.30">
    <property type="match status" value="1"/>
</dbReference>
<dbReference type="InterPro" id="IPR012340">
    <property type="entry name" value="NA-bd_OB-fold"/>
</dbReference>
<keyword evidence="3" id="KW-0687">Ribonucleoprotein</keyword>
<dbReference type="InterPro" id="IPR002171">
    <property type="entry name" value="Ribosomal_uL2"/>
</dbReference>
<dbReference type="PANTHER" id="PTHR13691">
    <property type="entry name" value="RIBOSOMAL PROTEIN L2"/>
    <property type="match status" value="1"/>
</dbReference>
<evidence type="ECO:0000256" key="2">
    <source>
        <dbReference type="ARBA" id="ARBA00022980"/>
    </source>
</evidence>
<dbReference type="SMART" id="SM01383">
    <property type="entry name" value="Ribosomal_L2"/>
    <property type="match status" value="1"/>
</dbReference>
<evidence type="ECO:0000313" key="8">
    <source>
        <dbReference type="Proteomes" id="UP000221165"/>
    </source>
</evidence>
<dbReference type="EMBL" id="MIGC01001068">
    <property type="protein sequence ID" value="PHJ23595.1"/>
    <property type="molecule type" value="Genomic_DNA"/>
</dbReference>
<dbReference type="InterPro" id="IPR008991">
    <property type="entry name" value="Translation_prot_SH3-like_sf"/>
</dbReference>
<dbReference type="GO" id="GO:0032543">
    <property type="term" value="P:mitochondrial translation"/>
    <property type="evidence" value="ECO:0007669"/>
    <property type="project" value="TreeGrafter"/>
</dbReference>
<organism evidence="7 8">
    <name type="scientific">Cystoisospora suis</name>
    <dbReference type="NCBI Taxonomy" id="483139"/>
    <lineage>
        <taxon>Eukaryota</taxon>
        <taxon>Sar</taxon>
        <taxon>Alveolata</taxon>
        <taxon>Apicomplexa</taxon>
        <taxon>Conoidasida</taxon>
        <taxon>Coccidia</taxon>
        <taxon>Eucoccidiorida</taxon>
        <taxon>Eimeriorina</taxon>
        <taxon>Sarcocystidae</taxon>
        <taxon>Cystoisospora</taxon>
    </lineage>
</organism>
<dbReference type="GO" id="GO:0003735">
    <property type="term" value="F:structural constituent of ribosome"/>
    <property type="evidence" value="ECO:0007669"/>
    <property type="project" value="InterPro"/>
</dbReference>
<dbReference type="InterPro" id="IPR022669">
    <property type="entry name" value="Ribosomal_uL2_C"/>
</dbReference>
<protein>
    <submittedName>
        <fullName evidence="7">Ribosomal protein l2</fullName>
    </submittedName>
</protein>
<evidence type="ECO:0000259" key="5">
    <source>
        <dbReference type="SMART" id="SM01382"/>
    </source>
</evidence>
<dbReference type="Gene3D" id="2.40.50.140">
    <property type="entry name" value="Nucleic acid-binding proteins"/>
    <property type="match status" value="1"/>
</dbReference>
<keyword evidence="2 7" id="KW-0689">Ribosomal protein</keyword>
<dbReference type="OrthoDB" id="1298661at2759"/>
<dbReference type="InterPro" id="IPR014722">
    <property type="entry name" value="Rib_uL2_dom2"/>
</dbReference>